<dbReference type="SUPFAM" id="SSF46785">
    <property type="entry name" value="Winged helix' DNA-binding domain"/>
    <property type="match status" value="1"/>
</dbReference>
<dbReference type="InterPro" id="IPR036390">
    <property type="entry name" value="WH_DNA-bd_sf"/>
</dbReference>
<evidence type="ECO:0000313" key="2">
    <source>
        <dbReference type="EMBL" id="KMQ79997.1"/>
    </source>
</evidence>
<name>A0ABR5HKY2_9BURK</name>
<dbReference type="Pfam" id="PF21205">
    <property type="entry name" value="Rep3_C"/>
    <property type="match status" value="1"/>
</dbReference>
<protein>
    <submittedName>
        <fullName evidence="2">Protein involved in initiation of plasmid replication</fullName>
    </submittedName>
</protein>
<dbReference type="InterPro" id="IPR036388">
    <property type="entry name" value="WH-like_DNA-bd_sf"/>
</dbReference>
<gene>
    <name evidence="2" type="ORF">BPMI_05024c</name>
</gene>
<dbReference type="Gene3D" id="1.10.10.10">
    <property type="entry name" value="Winged helix-like DNA-binding domain superfamily/Winged helix DNA-binding domain"/>
    <property type="match status" value="1"/>
</dbReference>
<evidence type="ECO:0000313" key="3">
    <source>
        <dbReference type="Proteomes" id="UP000242951"/>
    </source>
</evidence>
<organism evidence="2 3">
    <name type="scientific">Candidatus Burkholderia pumila</name>
    <dbReference type="NCBI Taxonomy" id="1090375"/>
    <lineage>
        <taxon>Bacteria</taxon>
        <taxon>Pseudomonadati</taxon>
        <taxon>Pseudomonadota</taxon>
        <taxon>Betaproteobacteria</taxon>
        <taxon>Burkholderiales</taxon>
        <taxon>Burkholderiaceae</taxon>
        <taxon>Burkholderia</taxon>
    </lineage>
</organism>
<accession>A0ABR5HKY2</accession>
<comment type="caution">
    <text evidence="2">The sequence shown here is derived from an EMBL/GenBank/DDBJ whole genome shotgun (WGS) entry which is preliminary data.</text>
</comment>
<keyword evidence="3" id="KW-1185">Reference proteome</keyword>
<reference evidence="2 3" key="1">
    <citation type="submission" date="2015-06" db="EMBL/GenBank/DDBJ databases">
        <title>Comparative genomics of Burkholderia leaf nodule symbionts.</title>
        <authorList>
            <person name="Carlier A."/>
            <person name="Eberl L."/>
            <person name="Pinto-Carbo M."/>
        </authorList>
    </citation>
    <scope>NUCLEOTIDE SEQUENCE [LARGE SCALE GENOMIC DNA]</scope>
    <source>
        <strain evidence="2 3">UZHbot3</strain>
    </source>
</reference>
<sequence>MANSVERRVTPLQYALDLFVENAPVKTPIDAVVTSKDIGYQKNSIFARIIGLGLSARRFVDAAYFIVAQEPETSDTYEVSLNFFKWLMRYESHNKKHFSSVVCSVKSAMLEVTSGPVVSVDSKGRLLEDQPDATEADEDADADQDDESFVSVSDDEGDWLELIGRVSVRNGRIRFRVPLELQRLIKDPENSYWTSLLLTSKFKLIYARAIYDHVLPEVSHERTDWISLDLIRNLPGKSWANFAEFKYFKRDYLEPAIKHINELSDIEIAYETRAGTPGSRKKDQIRFKLKRKEEAAAADADMLSSASLYLTLYKEFGLSDKQFAQIRENRGTWTDARIEQAIDYVRWRITKGDDIRRASGYLMKALTENYRVSDADKQVSLLQTKRVEKAAAKDEEQNARKDAVAASVAAAEAAAEQRRQDEMRAARDFFNAAEKKTQEELVCRFVASSTIGQRAIDRQGLKAAVVNETNIMTWPSIAGTFVPFVAAELRKAARRVR</sequence>
<proteinExistence type="predicted"/>
<dbReference type="EMBL" id="LELG01000198">
    <property type="protein sequence ID" value="KMQ79997.1"/>
    <property type="molecule type" value="Genomic_DNA"/>
</dbReference>
<evidence type="ECO:0000256" key="1">
    <source>
        <dbReference type="SAM" id="MobiDB-lite"/>
    </source>
</evidence>
<feature type="region of interest" description="Disordered" evidence="1">
    <location>
        <begin position="130"/>
        <end position="150"/>
    </location>
</feature>
<dbReference type="Proteomes" id="UP000242951">
    <property type="component" value="Unassembled WGS sequence"/>
</dbReference>